<dbReference type="HOGENOM" id="CLU_1744931_0_0_1"/>
<feature type="transmembrane region" description="Helical" evidence="1">
    <location>
        <begin position="63"/>
        <end position="80"/>
    </location>
</feature>
<keyword evidence="1" id="KW-0472">Membrane</keyword>
<feature type="transmembrane region" description="Helical" evidence="1">
    <location>
        <begin position="92"/>
        <end position="122"/>
    </location>
</feature>
<keyword evidence="1" id="KW-1133">Transmembrane helix</keyword>
<name>A0A0C3GU47_OIDMZ</name>
<keyword evidence="1" id="KW-0812">Transmembrane</keyword>
<reference evidence="3" key="2">
    <citation type="submission" date="2015-01" db="EMBL/GenBank/DDBJ databases">
        <title>Evolutionary Origins and Diversification of the Mycorrhizal Mutualists.</title>
        <authorList>
            <consortium name="DOE Joint Genome Institute"/>
            <consortium name="Mycorrhizal Genomics Consortium"/>
            <person name="Kohler A."/>
            <person name="Kuo A."/>
            <person name="Nagy L.G."/>
            <person name="Floudas D."/>
            <person name="Copeland A."/>
            <person name="Barry K.W."/>
            <person name="Cichocki N."/>
            <person name="Veneault-Fourrey C."/>
            <person name="LaButti K."/>
            <person name="Lindquist E.A."/>
            <person name="Lipzen A."/>
            <person name="Lundell T."/>
            <person name="Morin E."/>
            <person name="Murat C."/>
            <person name="Riley R."/>
            <person name="Ohm R."/>
            <person name="Sun H."/>
            <person name="Tunlid A."/>
            <person name="Henrissat B."/>
            <person name="Grigoriev I.V."/>
            <person name="Hibbett D.S."/>
            <person name="Martin F."/>
        </authorList>
    </citation>
    <scope>NUCLEOTIDE SEQUENCE [LARGE SCALE GENOMIC DNA]</scope>
    <source>
        <strain evidence="3">Zn</strain>
    </source>
</reference>
<protein>
    <submittedName>
        <fullName evidence="2">Uncharacterized protein</fullName>
    </submittedName>
</protein>
<dbReference type="InParanoid" id="A0A0C3GU47"/>
<dbReference type="AlphaFoldDB" id="A0A0C3GU47"/>
<sequence>MGQYLIAQGFFDVELSEESQLLNSEATLSFGPSEDILQADFQAIDGLLDEIAKAMWHKVIEDFSIAIILTPISAAIWFLTPLHKHANDNEFIWILLSGIVWFIPGGLFSEGAMILSHFFWIWRCRHMASKLKEKFHDGMLQPEDRKKLRA</sequence>
<gene>
    <name evidence="2" type="ORF">OIDMADRAFT_21162</name>
</gene>
<evidence type="ECO:0000256" key="1">
    <source>
        <dbReference type="SAM" id="Phobius"/>
    </source>
</evidence>
<evidence type="ECO:0000313" key="3">
    <source>
        <dbReference type="Proteomes" id="UP000054321"/>
    </source>
</evidence>
<keyword evidence="3" id="KW-1185">Reference proteome</keyword>
<reference evidence="2 3" key="1">
    <citation type="submission" date="2014-04" db="EMBL/GenBank/DDBJ databases">
        <authorList>
            <consortium name="DOE Joint Genome Institute"/>
            <person name="Kuo A."/>
            <person name="Martino E."/>
            <person name="Perotto S."/>
            <person name="Kohler A."/>
            <person name="Nagy L.G."/>
            <person name="Floudas D."/>
            <person name="Copeland A."/>
            <person name="Barry K.W."/>
            <person name="Cichocki N."/>
            <person name="Veneault-Fourrey C."/>
            <person name="LaButti K."/>
            <person name="Lindquist E.A."/>
            <person name="Lipzen A."/>
            <person name="Lundell T."/>
            <person name="Morin E."/>
            <person name="Murat C."/>
            <person name="Sun H."/>
            <person name="Tunlid A."/>
            <person name="Henrissat B."/>
            <person name="Grigoriev I.V."/>
            <person name="Hibbett D.S."/>
            <person name="Martin F."/>
            <person name="Nordberg H.P."/>
            <person name="Cantor M.N."/>
            <person name="Hua S.X."/>
        </authorList>
    </citation>
    <scope>NUCLEOTIDE SEQUENCE [LARGE SCALE GENOMIC DNA]</scope>
    <source>
        <strain evidence="2 3">Zn</strain>
    </source>
</reference>
<organism evidence="2 3">
    <name type="scientific">Oidiodendron maius (strain Zn)</name>
    <dbReference type="NCBI Taxonomy" id="913774"/>
    <lineage>
        <taxon>Eukaryota</taxon>
        <taxon>Fungi</taxon>
        <taxon>Dikarya</taxon>
        <taxon>Ascomycota</taxon>
        <taxon>Pezizomycotina</taxon>
        <taxon>Leotiomycetes</taxon>
        <taxon>Leotiomycetes incertae sedis</taxon>
        <taxon>Myxotrichaceae</taxon>
        <taxon>Oidiodendron</taxon>
    </lineage>
</organism>
<proteinExistence type="predicted"/>
<dbReference type="EMBL" id="KN832888">
    <property type="protein sequence ID" value="KIM94829.1"/>
    <property type="molecule type" value="Genomic_DNA"/>
</dbReference>
<accession>A0A0C3GU47</accession>
<feature type="non-terminal residue" evidence="2">
    <location>
        <position position="150"/>
    </location>
</feature>
<dbReference type="Proteomes" id="UP000054321">
    <property type="component" value="Unassembled WGS sequence"/>
</dbReference>
<evidence type="ECO:0000313" key="2">
    <source>
        <dbReference type="EMBL" id="KIM94829.1"/>
    </source>
</evidence>